<dbReference type="EMBL" id="UYRX01000045">
    <property type="protein sequence ID" value="VDK71132.1"/>
    <property type="molecule type" value="Genomic_DNA"/>
</dbReference>
<dbReference type="STRING" id="42156.A0A3P6S5W9"/>
<comment type="subcellular location">
    <subcellularLocation>
        <location evidence="1">Nucleus inner membrane</location>
        <topology evidence="1">Multi-pass membrane protein</topology>
        <orientation evidence="1">Nucleoplasmic side</orientation>
    </subcellularLocation>
</comment>
<comment type="similarity">
    <text evidence="2">Belongs to the NEMP family.</text>
</comment>
<feature type="transmembrane region" description="Helical" evidence="8">
    <location>
        <begin position="298"/>
        <end position="318"/>
    </location>
</feature>
<feature type="transmembrane region" description="Helical" evidence="8">
    <location>
        <begin position="266"/>
        <end position="292"/>
    </location>
</feature>
<dbReference type="Pfam" id="PF10225">
    <property type="entry name" value="NEMP"/>
    <property type="match status" value="1"/>
</dbReference>
<dbReference type="GO" id="GO:0005637">
    <property type="term" value="C:nuclear inner membrane"/>
    <property type="evidence" value="ECO:0007669"/>
    <property type="project" value="UniProtKB-SubCell"/>
</dbReference>
<evidence type="ECO:0000256" key="5">
    <source>
        <dbReference type="ARBA" id="ARBA00022989"/>
    </source>
</evidence>
<gene>
    <name evidence="9" type="ORF">NLS_LOCUS1326</name>
</gene>
<feature type="transmembrane region" description="Helical" evidence="8">
    <location>
        <begin position="228"/>
        <end position="246"/>
    </location>
</feature>
<keyword evidence="3 8" id="KW-0812">Transmembrane</keyword>
<dbReference type="InterPro" id="IPR019358">
    <property type="entry name" value="NEMP_fam"/>
</dbReference>
<dbReference type="OrthoDB" id="509138at2759"/>
<accession>A0A3P6S5W9</accession>
<name>A0A3P6S5W9_LITSI</name>
<evidence type="ECO:0000256" key="8">
    <source>
        <dbReference type="SAM" id="Phobius"/>
    </source>
</evidence>
<evidence type="ECO:0000256" key="3">
    <source>
        <dbReference type="ARBA" id="ARBA00022692"/>
    </source>
</evidence>
<evidence type="ECO:0000313" key="9">
    <source>
        <dbReference type="EMBL" id="VDK71132.1"/>
    </source>
</evidence>
<evidence type="ECO:0000256" key="2">
    <source>
        <dbReference type="ARBA" id="ARBA00005748"/>
    </source>
</evidence>
<feature type="transmembrane region" description="Helical" evidence="8">
    <location>
        <begin position="165"/>
        <end position="188"/>
    </location>
</feature>
<proteinExistence type="inferred from homology"/>
<keyword evidence="5 8" id="KW-1133">Transmembrane helix</keyword>
<evidence type="ECO:0000256" key="4">
    <source>
        <dbReference type="ARBA" id="ARBA00022729"/>
    </source>
</evidence>
<organism evidence="9 10">
    <name type="scientific">Litomosoides sigmodontis</name>
    <name type="common">Filarial nematode worm</name>
    <dbReference type="NCBI Taxonomy" id="42156"/>
    <lineage>
        <taxon>Eukaryota</taxon>
        <taxon>Metazoa</taxon>
        <taxon>Ecdysozoa</taxon>
        <taxon>Nematoda</taxon>
        <taxon>Chromadorea</taxon>
        <taxon>Rhabditida</taxon>
        <taxon>Spirurina</taxon>
        <taxon>Spiruromorpha</taxon>
        <taxon>Filarioidea</taxon>
        <taxon>Onchocercidae</taxon>
        <taxon>Litomosoides</taxon>
    </lineage>
</organism>
<evidence type="ECO:0000313" key="10">
    <source>
        <dbReference type="Proteomes" id="UP000277928"/>
    </source>
</evidence>
<feature type="transmembrane region" description="Helical" evidence="8">
    <location>
        <begin position="141"/>
        <end position="159"/>
    </location>
</feature>
<dbReference type="AlphaFoldDB" id="A0A3P6S5W9"/>
<keyword evidence="7" id="KW-0539">Nucleus</keyword>
<keyword evidence="10" id="KW-1185">Reference proteome</keyword>
<keyword evidence="4" id="KW-0732">Signal</keyword>
<dbReference type="OMA" id="FLFPQCQ"/>
<dbReference type="PANTHER" id="PTHR13598">
    <property type="entry name" value="AT07567P-RELATED"/>
    <property type="match status" value="1"/>
</dbReference>
<evidence type="ECO:0000256" key="6">
    <source>
        <dbReference type="ARBA" id="ARBA00023136"/>
    </source>
</evidence>
<reference evidence="9 10" key="1">
    <citation type="submission" date="2018-08" db="EMBL/GenBank/DDBJ databases">
        <authorList>
            <person name="Laetsch R D."/>
            <person name="Stevens L."/>
            <person name="Kumar S."/>
            <person name="Blaxter L. M."/>
        </authorList>
    </citation>
    <scope>NUCLEOTIDE SEQUENCE [LARGE SCALE GENOMIC DNA]</scope>
</reference>
<protein>
    <recommendedName>
        <fullName evidence="11">Nuclear envelope integral membrane protein 1</fullName>
    </recommendedName>
</protein>
<evidence type="ECO:0000256" key="1">
    <source>
        <dbReference type="ARBA" id="ARBA00004575"/>
    </source>
</evidence>
<dbReference type="Proteomes" id="UP000277928">
    <property type="component" value="Unassembled WGS sequence"/>
</dbReference>
<evidence type="ECO:0008006" key="11">
    <source>
        <dbReference type="Google" id="ProtNLM"/>
    </source>
</evidence>
<dbReference type="PANTHER" id="PTHR13598:SF1">
    <property type="entry name" value="AT07567P-RELATED"/>
    <property type="match status" value="1"/>
</dbReference>
<feature type="transmembrane region" description="Helical" evidence="8">
    <location>
        <begin position="195"/>
        <end position="216"/>
    </location>
</feature>
<keyword evidence="6 8" id="KW-0472">Membrane</keyword>
<sequence>MVVFLLSIYLVKADEDISEQCVTHELTSSYITVPEKISTWSSASTILDLYHCNRFRRHVAYMFMDVYLQINLTNEHAYQLYQGDNCSEVLQHYHDDQRLWGLVRRVKLLRYKQLNPFSKTVIGVSTRHPYEIRIRIWKINYIRLAVFIGGIVLFLMSYSLVKNAIFYYTSGCTIGILASLLIVGFAVYRVTPRNWFGIPFMFTGWSVSFFIIYSLWKNLASVVLMYQKFVAAYFATVILISLAVCYRYGPPTDARSHNLAHWTLQLIALILIYSSCQITDIAIGVIALLLLWSILKNWLMSIISKFVSIFKAVWLFLFPQCQRLLTMEEYQQQGEEETRKALEELRQYCRSPKANVWKITSAVSDPKRLASFVDGACDHVREDESRLHDLECTNFDDLSDDSGEDEYVVAHRFCMTNSYESPRGRNQVCESSSSYLQSRDRRLNLRQRKKLTENEDFDGDENEFRYNWQTNSLPLEHSYR</sequence>
<evidence type="ECO:0000256" key="7">
    <source>
        <dbReference type="ARBA" id="ARBA00023242"/>
    </source>
</evidence>